<evidence type="ECO:0008006" key="5">
    <source>
        <dbReference type="Google" id="ProtNLM"/>
    </source>
</evidence>
<keyword evidence="1" id="KW-0732">Signal</keyword>
<sequence length="56" mass="5784">MNKILLKSTVLLTTALIVGPIIASEADAASTGGDYTSNGYVNFAEGTILELTPLTL</sequence>
<gene>
    <name evidence="3" type="ORF">LL223_03060</name>
    <name evidence="2" type="ORF">LL229_1675</name>
</gene>
<dbReference type="Proteomes" id="UP000663169">
    <property type="component" value="Chromosome"/>
</dbReference>
<accession>A0AAC9W721</accession>
<reference evidence="2" key="3">
    <citation type="submission" date="2023-09" db="EMBL/GenBank/DDBJ databases">
        <title>Complete Genomes and Methylome analysis of Lactococcus lactis subs lactis strains.</title>
        <authorList>
            <person name="Fomenkov A."/>
            <person name="McDonnell B."/>
            <person name="Sun L."/>
            <person name="Van Sinderen D."/>
            <person name="Roberts R.J."/>
        </authorList>
    </citation>
    <scope>NUCLEOTIDE SEQUENCE</scope>
    <source>
        <strain evidence="2">229</strain>
    </source>
</reference>
<feature type="chain" id="PRO_5041852118" description="Secreted protein" evidence="1">
    <location>
        <begin position="24"/>
        <end position="56"/>
    </location>
</feature>
<dbReference type="RefSeq" id="WP_153973611.1">
    <property type="nucleotide sequence ID" value="NZ_CP015896.1"/>
</dbReference>
<dbReference type="AlphaFoldDB" id="A0AAC9W721"/>
<reference evidence="3" key="2">
    <citation type="submission" date="2023-04" db="EMBL/GenBank/DDBJ databases">
        <authorList>
            <person name="McDonnell B."/>
        </authorList>
    </citation>
    <scope>NUCLEOTIDE SEQUENCE</scope>
    <source>
        <strain evidence="3">223</strain>
    </source>
</reference>
<dbReference type="EMBL" id="CP090823">
    <property type="protein sequence ID" value="ARD96556.1"/>
    <property type="molecule type" value="Genomic_DNA"/>
</dbReference>
<evidence type="ECO:0000313" key="2">
    <source>
        <dbReference type="EMBL" id="ARD96556.1"/>
    </source>
</evidence>
<protein>
    <recommendedName>
        <fullName evidence="5">Secreted protein</fullName>
    </recommendedName>
</protein>
<evidence type="ECO:0000256" key="1">
    <source>
        <dbReference type="SAM" id="SignalP"/>
    </source>
</evidence>
<dbReference type="EMBL" id="CP031926">
    <property type="protein sequence ID" value="WFN84437.1"/>
    <property type="molecule type" value="Genomic_DNA"/>
</dbReference>
<organism evidence="2 4">
    <name type="scientific">Lactococcus lactis subsp. lactis</name>
    <name type="common">Streptococcus lactis</name>
    <dbReference type="NCBI Taxonomy" id="1360"/>
    <lineage>
        <taxon>Bacteria</taxon>
        <taxon>Bacillati</taxon>
        <taxon>Bacillota</taxon>
        <taxon>Bacilli</taxon>
        <taxon>Lactobacillales</taxon>
        <taxon>Streptococcaceae</taxon>
        <taxon>Lactococcus</taxon>
    </lineage>
</organism>
<feature type="signal peptide" evidence="1">
    <location>
        <begin position="1"/>
        <end position="23"/>
    </location>
</feature>
<name>A0AAC9W721_LACLL</name>
<evidence type="ECO:0000313" key="4">
    <source>
        <dbReference type="Proteomes" id="UP001055586"/>
    </source>
</evidence>
<dbReference type="Proteomes" id="UP001055586">
    <property type="component" value="Chromosome"/>
</dbReference>
<reference evidence="3" key="1">
    <citation type="journal article" date="2020" name="Mol. Microbiol.">
        <title>The CWPS Rubik's cube: Linking diversity of cell wall polysaccharide structures with the encoded biosynthetic machinery of selected Lactococcus lactis strains.</title>
        <authorList>
            <person name="Mahony J."/>
            <person name="Frantzen C."/>
            <person name="Vinogradov E."/>
            <person name="Sadovskaya I."/>
            <person name="Theodorou I."/>
            <person name="Kelleher P."/>
            <person name="Chapot-Chartier M.P."/>
            <person name="Cambillau C."/>
            <person name="Holo H."/>
            <person name="van Sinderen D."/>
        </authorList>
    </citation>
    <scope>NUCLEOTIDE SEQUENCE</scope>
    <source>
        <strain evidence="3">223</strain>
    </source>
</reference>
<evidence type="ECO:0000313" key="3">
    <source>
        <dbReference type="EMBL" id="WFN84437.1"/>
    </source>
</evidence>
<proteinExistence type="predicted"/>